<dbReference type="InterPro" id="IPR006179">
    <property type="entry name" value="5_nucleotidase/apyrase"/>
</dbReference>
<proteinExistence type="inferred from homology"/>
<dbReference type="Gene3D" id="3.90.780.10">
    <property type="entry name" value="5'-Nucleotidase, C-terminal domain"/>
    <property type="match status" value="1"/>
</dbReference>
<dbReference type="NCBIfam" id="NF006938">
    <property type="entry name" value="PRK09420.1"/>
    <property type="match status" value="1"/>
</dbReference>
<feature type="domain" description="5'-Nucleotidase C-terminal" evidence="5">
    <location>
        <begin position="408"/>
        <end position="581"/>
    </location>
</feature>
<keyword evidence="3" id="KW-0547">Nucleotide-binding</keyword>
<keyword evidence="7" id="KW-1185">Reference proteome</keyword>
<keyword evidence="2 3" id="KW-0732">Signal</keyword>
<dbReference type="InterPro" id="IPR036907">
    <property type="entry name" value="5'-Nucleotdase_C_sf"/>
</dbReference>
<evidence type="ECO:0000259" key="4">
    <source>
        <dbReference type="Pfam" id="PF00149"/>
    </source>
</evidence>
<dbReference type="InterPro" id="IPR008334">
    <property type="entry name" value="5'-Nucleotdase_C"/>
</dbReference>
<accession>A0ABT2A2I1</accession>
<gene>
    <name evidence="6" type="ORF">NX782_04090</name>
</gene>
<dbReference type="PROSITE" id="PS00785">
    <property type="entry name" value="5_NUCLEOTIDASE_1"/>
    <property type="match status" value="1"/>
</dbReference>
<feature type="chain" id="PRO_5045003627" evidence="3">
    <location>
        <begin position="25"/>
        <end position="672"/>
    </location>
</feature>
<dbReference type="EMBL" id="JANUGX010000003">
    <property type="protein sequence ID" value="MCS0588379.1"/>
    <property type="molecule type" value="Genomic_DNA"/>
</dbReference>
<name>A0ABT2A2I1_9BURK</name>
<evidence type="ECO:0000313" key="7">
    <source>
        <dbReference type="Proteomes" id="UP001205560"/>
    </source>
</evidence>
<dbReference type="PANTHER" id="PTHR11575">
    <property type="entry name" value="5'-NUCLEOTIDASE-RELATED"/>
    <property type="match status" value="1"/>
</dbReference>
<evidence type="ECO:0000256" key="1">
    <source>
        <dbReference type="ARBA" id="ARBA00006654"/>
    </source>
</evidence>
<feature type="signal peptide" evidence="3">
    <location>
        <begin position="1"/>
        <end position="24"/>
    </location>
</feature>
<sequence>MRFRPRHPITLFLCAAFAASPALAAKPKAGASAELAILETSDLHSSVVGYDYFKLAADPSLGLDRTAALIAQARRDFPNTLLFDNGDTIQGNALGDYQATVDPLKCGQLLGIYKAMQKIGYDGIGIGNHDFNFGLAYLGQVTGQRLHVEGVPARTCGGPGFPVVLANVYSAKTGKPLFTPYRILTRRIQAVDANGKPFAASVKVGIIGFTPPAILNWDRRWLEGKITTAGLVETAQRYLPEMRAKGAEVVVVISHGGLDASPYSPAMENGNYHLARMSSRVGGIDALLLGHSHQAFPNPSSTVAQFNLPDVDKVKGRVFGVPTVMANLWGKNLGVVRLQLRHDGKRWHAEQDAAIVENRSTQQPDKSYVAADPAVMDLVKDEHEATIRYVKTPIGSADFRMSTYFADVGDVSAIQIVNQAQADYARKYVQANLPQYAQLPVLSVSAPFKSGSAGVADYTDVAAGDLALNNAADLYLYPNALALVKVDATGLKAWLEKAASRFNTIDPDKSAPQELVNTGFAGYNFDTVTSPALRYEIDVTQAPGQRIKNLQWDGKPLAEGRAFLVATNNYRASGGGNFPGLDGSRTVFAAPDASRDVLIAYIKDARRLSRTANGLDRSWRFAKVAVKGPVVFHSAPGKLELARAAGLENVTQLAADDGQGKGFALYAVDLAK</sequence>
<keyword evidence="3" id="KW-0378">Hydrolase</keyword>
<evidence type="ECO:0000256" key="3">
    <source>
        <dbReference type="RuleBase" id="RU362119"/>
    </source>
</evidence>
<dbReference type="Pfam" id="PF02872">
    <property type="entry name" value="5_nucleotid_C"/>
    <property type="match status" value="1"/>
</dbReference>
<comment type="caution">
    <text evidence="6">The sequence shown here is derived from an EMBL/GenBank/DDBJ whole genome shotgun (WGS) entry which is preliminary data.</text>
</comment>
<dbReference type="SUPFAM" id="SSF55816">
    <property type="entry name" value="5'-nucleotidase (syn. UDP-sugar hydrolase), C-terminal domain"/>
    <property type="match status" value="1"/>
</dbReference>
<evidence type="ECO:0000256" key="2">
    <source>
        <dbReference type="ARBA" id="ARBA00022729"/>
    </source>
</evidence>
<protein>
    <submittedName>
        <fullName evidence="6">Bifunctional 2',3'-cyclic-nucleotide 2'-phosphodiesterase/3'-nucleotidase</fullName>
    </submittedName>
</protein>
<dbReference type="Proteomes" id="UP001205560">
    <property type="component" value="Unassembled WGS sequence"/>
</dbReference>
<dbReference type="InterPro" id="IPR006146">
    <property type="entry name" value="5'-Nucleotdase_CS"/>
</dbReference>
<organism evidence="6 7">
    <name type="scientific">Massilia norwichensis</name>
    <dbReference type="NCBI Taxonomy" id="1442366"/>
    <lineage>
        <taxon>Bacteria</taxon>
        <taxon>Pseudomonadati</taxon>
        <taxon>Pseudomonadota</taxon>
        <taxon>Betaproteobacteria</taxon>
        <taxon>Burkholderiales</taxon>
        <taxon>Oxalobacteraceae</taxon>
        <taxon>Telluria group</taxon>
        <taxon>Massilia</taxon>
    </lineage>
</organism>
<dbReference type="Gene3D" id="3.60.21.10">
    <property type="match status" value="1"/>
</dbReference>
<dbReference type="Pfam" id="PF00149">
    <property type="entry name" value="Metallophos"/>
    <property type="match status" value="1"/>
</dbReference>
<dbReference type="PANTHER" id="PTHR11575:SF6">
    <property type="entry name" value="2',3'-CYCLIC-NUCLEOTIDE 2'-PHOSPHODIESTERASE_3'-NUCLEOTIDASE"/>
    <property type="match status" value="1"/>
</dbReference>
<comment type="similarity">
    <text evidence="1 3">Belongs to the 5'-nucleotidase family.</text>
</comment>
<feature type="domain" description="Calcineurin-like phosphoesterase" evidence="4">
    <location>
        <begin position="37"/>
        <end position="294"/>
    </location>
</feature>
<dbReference type="InterPro" id="IPR029052">
    <property type="entry name" value="Metallo-depent_PP-like"/>
</dbReference>
<evidence type="ECO:0000313" key="6">
    <source>
        <dbReference type="EMBL" id="MCS0588379.1"/>
    </source>
</evidence>
<dbReference type="RefSeq" id="WP_258844143.1">
    <property type="nucleotide sequence ID" value="NZ_JANUGX010000003.1"/>
</dbReference>
<dbReference type="InterPro" id="IPR004843">
    <property type="entry name" value="Calcineurin-like_PHP"/>
</dbReference>
<dbReference type="PRINTS" id="PR01607">
    <property type="entry name" value="APYRASEFAMLY"/>
</dbReference>
<reference evidence="6 7" key="1">
    <citation type="submission" date="2022-08" db="EMBL/GenBank/DDBJ databases">
        <title>Reclassification of Massilia species as members of the genera Telluria, Duganella, Pseudoduganella, Mokoshia gen. nov. and Zemynaea gen. nov. using orthogonal and non-orthogonal genome-based approaches.</title>
        <authorList>
            <person name="Bowman J.P."/>
        </authorList>
    </citation>
    <scope>NUCLEOTIDE SEQUENCE [LARGE SCALE GENOMIC DNA]</scope>
    <source>
        <strain evidence="6 7">LMG 28164</strain>
    </source>
</reference>
<dbReference type="SUPFAM" id="SSF56300">
    <property type="entry name" value="Metallo-dependent phosphatases"/>
    <property type="match status" value="1"/>
</dbReference>
<evidence type="ECO:0000259" key="5">
    <source>
        <dbReference type="Pfam" id="PF02872"/>
    </source>
</evidence>